<organism evidence="8 11">
    <name type="scientific">Caldibacillus thermoamylovorans</name>
    <dbReference type="NCBI Taxonomy" id="35841"/>
    <lineage>
        <taxon>Bacteria</taxon>
        <taxon>Bacillati</taxon>
        <taxon>Bacillota</taxon>
        <taxon>Bacilli</taxon>
        <taxon>Bacillales</taxon>
        <taxon>Bacillaceae</taxon>
        <taxon>Caldibacillus</taxon>
    </lineage>
</organism>
<feature type="domain" description="STAS" evidence="7">
    <location>
        <begin position="14"/>
        <end position="114"/>
    </location>
</feature>
<dbReference type="eggNOG" id="COG1366">
    <property type="taxonomic scope" value="Bacteria"/>
</dbReference>
<keyword evidence="4" id="KW-0597">Phosphoprotein</keyword>
<dbReference type="EMBL" id="CCRF01000061">
    <property type="protein sequence ID" value="CEE01926.1"/>
    <property type="molecule type" value="Genomic_DNA"/>
</dbReference>
<dbReference type="KEGG" id="bthv:CQJ30_11685"/>
<dbReference type="InterPro" id="IPR014237">
    <property type="entry name" value="Anti-sigma_F_ant"/>
</dbReference>
<proteinExistence type="inferred from homology"/>
<evidence type="ECO:0000313" key="8">
    <source>
        <dbReference type="EMBL" id="CEE01926.1"/>
    </source>
</evidence>
<dbReference type="Gene3D" id="3.30.750.24">
    <property type="entry name" value="STAS domain"/>
    <property type="match status" value="1"/>
</dbReference>
<reference evidence="9 10" key="2">
    <citation type="submission" date="2015-01" db="EMBL/GenBank/DDBJ databases">
        <title>Draft Genome Sequences of Four Bacillus thermoamylovorans Strains, Isolated From Food Products.</title>
        <authorList>
            <person name="Krawcyk A.O."/>
            <person name="Berendsen E.M."/>
            <person name="Eijlander R.T."/>
            <person name="de Jong A."/>
            <person name="Wells-Bennik M."/>
            <person name="Kuipers O.P."/>
        </authorList>
    </citation>
    <scope>NUCLEOTIDE SEQUENCE [LARGE SCALE GENOMIC DNA]</scope>
    <source>
        <strain evidence="9 10">B4167</strain>
    </source>
</reference>
<evidence type="ECO:0000256" key="4">
    <source>
        <dbReference type="ARBA" id="ARBA00022553"/>
    </source>
</evidence>
<dbReference type="PATRIC" id="fig|35841.6.peg.3419"/>
<dbReference type="EMBL" id="JXLU01000096">
    <property type="protein sequence ID" value="KIO72338.1"/>
    <property type="molecule type" value="Genomic_DNA"/>
</dbReference>
<dbReference type="STRING" id="35841.B4167_0666"/>
<dbReference type="InterPro" id="IPR002645">
    <property type="entry name" value="STAS_dom"/>
</dbReference>
<dbReference type="PROSITE" id="PS50801">
    <property type="entry name" value="STAS"/>
    <property type="match status" value="1"/>
</dbReference>
<accession>A0A090IV26</accession>
<evidence type="ECO:0000259" key="7">
    <source>
        <dbReference type="PROSITE" id="PS50801"/>
    </source>
</evidence>
<dbReference type="GeneID" id="92961318"/>
<sequence length="117" mass="13398">MSLQVHFEWKEKYILVVRLSGELDHHTADQVREQVSQAIEEKQVRHLILNLENLSFMDSSGLGVILGRYKQMKQANGEMIICSVPPSIERLLDMSGLYKIIRIDPSEEQALHRLGVA</sequence>
<evidence type="ECO:0000256" key="3">
    <source>
        <dbReference type="ARBA" id="ARBA00020784"/>
    </source>
</evidence>
<evidence type="ECO:0000256" key="6">
    <source>
        <dbReference type="RuleBase" id="RU003749"/>
    </source>
</evidence>
<comment type="function">
    <text evidence="1">In the phosphorylated form it could act as an anti-anti-sigma factor that counteracts SpoIIAB and thus releases sigma f from inhibition.</text>
</comment>
<evidence type="ECO:0000313" key="9">
    <source>
        <dbReference type="EMBL" id="KIO72338.1"/>
    </source>
</evidence>
<dbReference type="NCBIfam" id="TIGR00377">
    <property type="entry name" value="ant_ant_sig"/>
    <property type="match status" value="1"/>
</dbReference>
<evidence type="ECO:0000313" key="10">
    <source>
        <dbReference type="Proteomes" id="UP000032076"/>
    </source>
</evidence>
<dbReference type="GO" id="GO:0043856">
    <property type="term" value="F:anti-sigma factor antagonist activity"/>
    <property type="evidence" value="ECO:0007669"/>
    <property type="project" value="InterPro"/>
</dbReference>
<dbReference type="GO" id="GO:0030435">
    <property type="term" value="P:sporulation resulting in formation of a cellular spore"/>
    <property type="evidence" value="ECO:0007669"/>
    <property type="project" value="UniProtKB-KW"/>
</dbReference>
<dbReference type="SUPFAM" id="SSF52091">
    <property type="entry name" value="SpoIIaa-like"/>
    <property type="match status" value="1"/>
</dbReference>
<name>A0A090IV26_9BACI</name>
<dbReference type="AlphaFoldDB" id="A0A090IV26"/>
<evidence type="ECO:0000256" key="2">
    <source>
        <dbReference type="ARBA" id="ARBA00009013"/>
    </source>
</evidence>
<dbReference type="InterPro" id="IPR003658">
    <property type="entry name" value="Anti-sigma_ant"/>
</dbReference>
<evidence type="ECO:0000256" key="1">
    <source>
        <dbReference type="ARBA" id="ARBA00001976"/>
    </source>
</evidence>
<keyword evidence="11" id="KW-1185">Reference proteome</keyword>
<reference evidence="8 11" key="1">
    <citation type="submission" date="2014-07" db="EMBL/GenBank/DDBJ databases">
        <authorList>
            <person name="Wibberg Daniel"/>
        </authorList>
    </citation>
    <scope>NUCLEOTIDE SEQUENCE [LARGE SCALE GENOMIC DNA]</scope>
</reference>
<comment type="similarity">
    <text evidence="2 6">Belongs to the anti-sigma-factor antagonist family.</text>
</comment>
<dbReference type="OrthoDB" id="9796601at2"/>
<protein>
    <recommendedName>
        <fullName evidence="3 6">Anti-sigma F factor antagonist</fullName>
    </recommendedName>
    <alternativeName>
        <fullName evidence="6">Stage II sporulation protein</fullName>
    </alternativeName>
</protein>
<dbReference type="GO" id="GO:0045152">
    <property type="term" value="F:antisigma factor binding"/>
    <property type="evidence" value="ECO:0007669"/>
    <property type="project" value="InterPro"/>
</dbReference>
<dbReference type="Proteomes" id="UP000040576">
    <property type="component" value="Unassembled WGS sequence"/>
</dbReference>
<keyword evidence="5" id="KW-0749">Sporulation</keyword>
<dbReference type="NCBIfam" id="TIGR02886">
    <property type="entry name" value="spore_II_AA"/>
    <property type="match status" value="1"/>
</dbReference>
<gene>
    <name evidence="9" type="ORF">B4167_0666</name>
    <name evidence="8" type="ORF">BT1A1_2104</name>
</gene>
<dbReference type="Pfam" id="PF01740">
    <property type="entry name" value="STAS"/>
    <property type="match status" value="1"/>
</dbReference>
<evidence type="ECO:0000256" key="5">
    <source>
        <dbReference type="ARBA" id="ARBA00022969"/>
    </source>
</evidence>
<dbReference type="CDD" id="cd07043">
    <property type="entry name" value="STAS_anti-anti-sigma_factors"/>
    <property type="match status" value="1"/>
</dbReference>
<evidence type="ECO:0000313" key="11">
    <source>
        <dbReference type="Proteomes" id="UP000040576"/>
    </source>
</evidence>
<dbReference type="InterPro" id="IPR036513">
    <property type="entry name" value="STAS_dom_sf"/>
</dbReference>
<dbReference type="Proteomes" id="UP000032076">
    <property type="component" value="Unassembled WGS sequence"/>
</dbReference>
<dbReference type="RefSeq" id="WP_034770760.1">
    <property type="nucleotide sequence ID" value="NZ_CCRF01000061.1"/>
</dbReference>
<dbReference type="PANTHER" id="PTHR33495:SF2">
    <property type="entry name" value="ANTI-SIGMA FACTOR ANTAGONIST TM_1081-RELATED"/>
    <property type="match status" value="1"/>
</dbReference>
<dbReference type="PANTHER" id="PTHR33495">
    <property type="entry name" value="ANTI-SIGMA FACTOR ANTAGONIST TM_1081-RELATED-RELATED"/>
    <property type="match status" value="1"/>
</dbReference>